<dbReference type="InterPro" id="IPR039365">
    <property type="entry name" value="IS701-like"/>
</dbReference>
<evidence type="ECO:0000313" key="2">
    <source>
        <dbReference type="EMBL" id="GAN97907.1"/>
    </source>
</evidence>
<dbReference type="Proteomes" id="UP000032675">
    <property type="component" value="Unassembled WGS sequence"/>
</dbReference>
<dbReference type="PANTHER" id="PTHR33627:SF1">
    <property type="entry name" value="TRANSPOSASE"/>
    <property type="match status" value="1"/>
</dbReference>
<accession>A0A0D6Q2X0</accession>
<sequence length="139" mass="15876">MGDQLSWELAMNTDWRSDLEVWLAPFLAALGHKAQRAMCPAYIAGLIGPGDRKSVQPMAARNGDIPYDRLHHFVSAGVRDSALLEAALWHHADHLVGGERSWLIIDDTSLPKKGEHLLVWRPNMLRPWARKRIVRHWYP</sequence>
<organism evidence="2 3">
    <name type="scientific">Komagataeibacter europaeus NBRC 3261</name>
    <dbReference type="NCBI Taxonomy" id="1234669"/>
    <lineage>
        <taxon>Bacteria</taxon>
        <taxon>Pseudomonadati</taxon>
        <taxon>Pseudomonadota</taxon>
        <taxon>Alphaproteobacteria</taxon>
        <taxon>Acetobacterales</taxon>
        <taxon>Acetobacteraceae</taxon>
        <taxon>Komagataeibacter</taxon>
    </lineage>
</organism>
<name>A0A0D6Q2X0_KOMEU</name>
<dbReference type="PANTHER" id="PTHR33627">
    <property type="entry name" value="TRANSPOSASE"/>
    <property type="match status" value="1"/>
</dbReference>
<protein>
    <submittedName>
        <fullName evidence="2">Transposase</fullName>
    </submittedName>
</protein>
<dbReference type="EMBL" id="BANI01000270">
    <property type="protein sequence ID" value="GAN97907.1"/>
    <property type="molecule type" value="Genomic_DNA"/>
</dbReference>
<dbReference type="InterPro" id="IPR038721">
    <property type="entry name" value="IS701-like_DDE_dom"/>
</dbReference>
<feature type="domain" description="Transposase IS701-like DDE" evidence="1">
    <location>
        <begin position="25"/>
        <end position="117"/>
    </location>
</feature>
<comment type="caution">
    <text evidence="2">The sequence shown here is derived from an EMBL/GenBank/DDBJ whole genome shotgun (WGS) entry which is preliminary data.</text>
</comment>
<dbReference type="Pfam" id="PF13546">
    <property type="entry name" value="DDE_5"/>
    <property type="match status" value="1"/>
</dbReference>
<gene>
    <name evidence="2" type="ORF">Geu3261_0318_002</name>
</gene>
<proteinExistence type="predicted"/>
<reference evidence="2 3" key="1">
    <citation type="submission" date="2012-11" db="EMBL/GenBank/DDBJ databases">
        <title>Whole genome sequence of Gluconacetobacter europaeus NBRC3261.</title>
        <authorList>
            <person name="Azuma Y."/>
            <person name="Higashiura N."/>
            <person name="Hirakawa H."/>
            <person name="Matsushita K."/>
        </authorList>
    </citation>
    <scope>NUCLEOTIDE SEQUENCE [LARGE SCALE GENOMIC DNA]</scope>
    <source>
        <strain evidence="2 3">NBRC 3261</strain>
    </source>
</reference>
<evidence type="ECO:0000259" key="1">
    <source>
        <dbReference type="Pfam" id="PF13546"/>
    </source>
</evidence>
<evidence type="ECO:0000313" key="3">
    <source>
        <dbReference type="Proteomes" id="UP000032675"/>
    </source>
</evidence>
<dbReference type="AlphaFoldDB" id="A0A0D6Q2X0"/>